<dbReference type="AlphaFoldDB" id="A0AAD1Y5W1"/>
<protein>
    <submittedName>
        <fullName evidence="3">Uncharacterized protein</fullName>
    </submittedName>
</protein>
<feature type="compositionally biased region" description="Polar residues" evidence="2">
    <location>
        <begin position="803"/>
        <end position="812"/>
    </location>
</feature>
<evidence type="ECO:0000256" key="2">
    <source>
        <dbReference type="SAM" id="MobiDB-lite"/>
    </source>
</evidence>
<dbReference type="Proteomes" id="UP001295684">
    <property type="component" value="Unassembled WGS sequence"/>
</dbReference>
<proteinExistence type="predicted"/>
<feature type="region of interest" description="Disordered" evidence="2">
    <location>
        <begin position="781"/>
        <end position="831"/>
    </location>
</feature>
<evidence type="ECO:0000313" key="4">
    <source>
        <dbReference type="Proteomes" id="UP001295684"/>
    </source>
</evidence>
<reference evidence="3" key="1">
    <citation type="submission" date="2023-07" db="EMBL/GenBank/DDBJ databases">
        <authorList>
            <consortium name="AG Swart"/>
            <person name="Singh M."/>
            <person name="Singh A."/>
            <person name="Seah K."/>
            <person name="Emmerich C."/>
        </authorList>
    </citation>
    <scope>NUCLEOTIDE SEQUENCE</scope>
    <source>
        <strain evidence="3">DP1</strain>
    </source>
</reference>
<sequence length="831" mass="97134">MDCNDYDDLTANNKSSKSRKNRPGSSFSDNYLRNEPIQFKTSADFDQTPCSTNRRKYHNENLNSSVERWNSHDLDSVKGQLKTKNKALEEITKSVNTLAKKKGKLRSEIEHLVRSKNSFFEGLTKIRKLILSCRNGSILQYFPDHLTGLIMYDCDQDYFNKNGDLVFSSSSVPSVKHESEVKNCKKGSITMTQCMQEIEKYIKFLHSQFYEVENYKKEKDDCIHIFEKEVEELSKNWACIQEEKRYIEKSKKKLKISLNDGHRKDPMNAIKNDHMNMPSIRVSTGNGNDTSTVADKQDTFIRNTSMSVRHFNNNLSTVSITDEDRFRENREFSRNSLIMKELTDLKTKYESLKEKMDLSEENIINRSRENYEGSSKNIDHSRISDEKSELVCLKTQVSKQKEEIRSLNSKISELSDTKEEIDLEIRKLSRERDIIKEDIESYNERNKVLNQRLDYQESSAKDEIKALTKKIEEKNEQIQLITFKEQDMELKIVQKSEDLNKINHKIRLATENHDAMEKKIKQNSCLDMEIDNKNKILGLIDTKIGIREEELNEANSQLSSIKRICEEYSGNFNKTKIRHKKMEEEIRHFEKIIKIKKEELDDYETLVKNKLTGKDELVNIIEQRQKDLYSLENELAEKQVLVERFQEAIDKLLMDMENFTKIYEREKYEKSKEIKILSNEIMILSQKQSDIGNKSSDMIKRASLDSHGDISTLKAHRSKFRPLKKVINQSKYQNSFDYSPENICLTKRETECSGVNKEMSSHHHNMSEIIYQTDDFSKIEKFKPPKSKSSLGKFLNPPLKTSLRASSAGTSSKNHESSEPMSQKYFRAFPQ</sequence>
<feature type="coiled-coil region" evidence="1">
    <location>
        <begin position="335"/>
        <end position="519"/>
    </location>
</feature>
<organism evidence="3 4">
    <name type="scientific">Euplotes crassus</name>
    <dbReference type="NCBI Taxonomy" id="5936"/>
    <lineage>
        <taxon>Eukaryota</taxon>
        <taxon>Sar</taxon>
        <taxon>Alveolata</taxon>
        <taxon>Ciliophora</taxon>
        <taxon>Intramacronucleata</taxon>
        <taxon>Spirotrichea</taxon>
        <taxon>Hypotrichia</taxon>
        <taxon>Euplotida</taxon>
        <taxon>Euplotidae</taxon>
        <taxon>Moneuplotes</taxon>
    </lineage>
</organism>
<accession>A0AAD1Y5W1</accession>
<evidence type="ECO:0000313" key="3">
    <source>
        <dbReference type="EMBL" id="CAI2385224.1"/>
    </source>
</evidence>
<keyword evidence="4" id="KW-1185">Reference proteome</keyword>
<comment type="caution">
    <text evidence="3">The sequence shown here is derived from an EMBL/GenBank/DDBJ whole genome shotgun (WGS) entry which is preliminary data.</text>
</comment>
<gene>
    <name evidence="3" type="ORF">ECRASSUSDP1_LOCUS26773</name>
</gene>
<evidence type="ECO:0000256" key="1">
    <source>
        <dbReference type="SAM" id="Coils"/>
    </source>
</evidence>
<dbReference type="EMBL" id="CAMPGE010027608">
    <property type="protein sequence ID" value="CAI2385224.1"/>
    <property type="molecule type" value="Genomic_DNA"/>
</dbReference>
<feature type="region of interest" description="Disordered" evidence="2">
    <location>
        <begin position="1"/>
        <end position="33"/>
    </location>
</feature>
<keyword evidence="1" id="KW-0175">Coiled coil</keyword>
<name>A0AAD1Y5W1_EUPCR</name>